<name>A0A8H3FWR4_9LECA</name>
<comment type="caution">
    <text evidence="2">The sequence shown here is derived from an EMBL/GenBank/DDBJ whole genome shotgun (WGS) entry which is preliminary data.</text>
</comment>
<feature type="compositionally biased region" description="Polar residues" evidence="1">
    <location>
        <begin position="60"/>
        <end position="69"/>
    </location>
</feature>
<feature type="region of interest" description="Disordered" evidence="1">
    <location>
        <begin position="46"/>
        <end position="69"/>
    </location>
</feature>
<reference evidence="2" key="1">
    <citation type="submission" date="2021-03" db="EMBL/GenBank/DDBJ databases">
        <authorList>
            <person name="Tagirdzhanova G."/>
        </authorList>
    </citation>
    <scope>NUCLEOTIDE SEQUENCE</scope>
</reference>
<proteinExistence type="predicted"/>
<dbReference type="EMBL" id="CAJPDR010000287">
    <property type="protein sequence ID" value="CAF9930482.1"/>
    <property type="molecule type" value="Genomic_DNA"/>
</dbReference>
<dbReference type="Proteomes" id="UP000664203">
    <property type="component" value="Unassembled WGS sequence"/>
</dbReference>
<dbReference type="AlphaFoldDB" id="A0A8H3FWR4"/>
<gene>
    <name evidence="2" type="ORF">ALECFALPRED_004610</name>
</gene>
<organism evidence="2 3">
    <name type="scientific">Alectoria fallacina</name>
    <dbReference type="NCBI Taxonomy" id="1903189"/>
    <lineage>
        <taxon>Eukaryota</taxon>
        <taxon>Fungi</taxon>
        <taxon>Dikarya</taxon>
        <taxon>Ascomycota</taxon>
        <taxon>Pezizomycotina</taxon>
        <taxon>Lecanoromycetes</taxon>
        <taxon>OSLEUM clade</taxon>
        <taxon>Lecanoromycetidae</taxon>
        <taxon>Lecanorales</taxon>
        <taxon>Lecanorineae</taxon>
        <taxon>Parmeliaceae</taxon>
        <taxon>Alectoria</taxon>
    </lineage>
</organism>
<evidence type="ECO:0000313" key="2">
    <source>
        <dbReference type="EMBL" id="CAF9930482.1"/>
    </source>
</evidence>
<evidence type="ECO:0000313" key="3">
    <source>
        <dbReference type="Proteomes" id="UP000664203"/>
    </source>
</evidence>
<accession>A0A8H3FWR4</accession>
<keyword evidence="3" id="KW-1185">Reference proteome</keyword>
<protein>
    <submittedName>
        <fullName evidence="2">Uncharacterized protein</fullName>
    </submittedName>
</protein>
<evidence type="ECO:0000256" key="1">
    <source>
        <dbReference type="SAM" id="MobiDB-lite"/>
    </source>
</evidence>
<dbReference type="OrthoDB" id="3029913at2759"/>
<sequence>MSRYRYLTHRHAERILKNSERELEPGEIKLHSYYVPSLQEGKHTVKVSQDVTAPEEKSGAGTSNKRVQPTSQDFIVVAPQFSLPPEWINSAYPPAESPADKDNDRNRVPWMALVTFTAEGLLLLTAEEITAILPATVTRIQTETLSIEMKAGDLKDMKGVASVVPTANDPKSQAEPTEVVLLGRELFT</sequence>